<dbReference type="EMBL" id="CP097501">
    <property type="protein sequence ID" value="URD68243.1"/>
    <property type="molecule type" value="Genomic_DNA"/>
</dbReference>
<dbReference type="GO" id="GO:0004029">
    <property type="term" value="F:aldehyde dehydrogenase (NAD+) activity"/>
    <property type="evidence" value="ECO:0007669"/>
    <property type="project" value="TreeGrafter"/>
</dbReference>
<feature type="domain" description="NAD-dependent epimerase/dehydratase" evidence="1">
    <location>
        <begin position="4"/>
        <end position="148"/>
    </location>
</feature>
<dbReference type="GO" id="GO:0005737">
    <property type="term" value="C:cytoplasm"/>
    <property type="evidence" value="ECO:0007669"/>
    <property type="project" value="TreeGrafter"/>
</dbReference>
<dbReference type="PANTHER" id="PTHR48079:SF6">
    <property type="entry name" value="NAD(P)-BINDING DOMAIN-CONTAINING PROTEIN-RELATED"/>
    <property type="match status" value="1"/>
</dbReference>
<reference evidence="2" key="1">
    <citation type="submission" date="2022-05" db="EMBL/GenBank/DDBJ databases">
        <title>Alysiella filiformis genome sequencing.</title>
        <authorList>
            <person name="Viehboeck T."/>
        </authorList>
    </citation>
    <scope>NUCLEOTIDE SEQUENCE</scope>
    <source>
        <strain evidence="2">DSM 2580</strain>
    </source>
</reference>
<proteinExistence type="predicted"/>
<dbReference type="InterPro" id="IPR001509">
    <property type="entry name" value="Epimerase_deHydtase"/>
</dbReference>
<dbReference type="RefSeq" id="WP_027022722.1">
    <property type="nucleotide sequence ID" value="NZ_CP097501.1"/>
</dbReference>
<accession>A0AAE9KZV2</accession>
<dbReference type="AlphaFoldDB" id="A0AAE9KZV2"/>
<gene>
    <name evidence="2" type="ORF">LNQ82_03535</name>
</gene>
<dbReference type="Pfam" id="PF01370">
    <property type="entry name" value="Epimerase"/>
    <property type="match status" value="1"/>
</dbReference>
<evidence type="ECO:0000313" key="3">
    <source>
        <dbReference type="Proteomes" id="UP001056819"/>
    </source>
</evidence>
<dbReference type="InterPro" id="IPR036291">
    <property type="entry name" value="NAD(P)-bd_dom_sf"/>
</dbReference>
<sequence>MHNILIFGLGFLGKPLAEALWQNGANVRAVKRRLTSDDINLPFALDTLDLSPQSRLPAWADYPTWVFLLPPSQVADYAQTLAALVQYAESAGVAQLVFGSSTSVYGSQARVCDEHSSLHPETASAHAIVAAEQSCLNSTIAHVDILRFGGLYAAERHPVYSLLKRQNNTGAHQPVNMVHRDIALAALIRAIQQPNGKRIRNIVEAQHPSKAEFYAAEAAKLGVAAPHFDLSDTRSGKTVVSVFDEVLSAVA</sequence>
<dbReference type="InterPro" id="IPR051783">
    <property type="entry name" value="NAD(P)-dependent_oxidoreduct"/>
</dbReference>
<protein>
    <submittedName>
        <fullName evidence="2">NAD-dependent epimerase/dehydratase family protein</fullName>
    </submittedName>
</protein>
<evidence type="ECO:0000313" key="2">
    <source>
        <dbReference type="EMBL" id="URD68243.1"/>
    </source>
</evidence>
<name>A0AAE9KZV2_9NEIS</name>
<dbReference type="SUPFAM" id="SSF51735">
    <property type="entry name" value="NAD(P)-binding Rossmann-fold domains"/>
    <property type="match status" value="1"/>
</dbReference>
<dbReference type="Gene3D" id="3.40.50.720">
    <property type="entry name" value="NAD(P)-binding Rossmann-like Domain"/>
    <property type="match status" value="1"/>
</dbReference>
<evidence type="ECO:0000259" key="1">
    <source>
        <dbReference type="Pfam" id="PF01370"/>
    </source>
</evidence>
<dbReference type="Proteomes" id="UP001056819">
    <property type="component" value="Chromosome"/>
</dbReference>
<organism evidence="2 3">
    <name type="scientific">Conchiformibius steedae DSM 2580</name>
    <dbReference type="NCBI Taxonomy" id="1121352"/>
    <lineage>
        <taxon>Bacteria</taxon>
        <taxon>Pseudomonadati</taxon>
        <taxon>Pseudomonadota</taxon>
        <taxon>Betaproteobacteria</taxon>
        <taxon>Neisseriales</taxon>
        <taxon>Neisseriaceae</taxon>
        <taxon>Conchiformibius</taxon>
    </lineage>
</organism>
<dbReference type="PANTHER" id="PTHR48079">
    <property type="entry name" value="PROTEIN YEEZ"/>
    <property type="match status" value="1"/>
</dbReference>